<dbReference type="CDD" id="cd15039">
    <property type="entry name" value="7tmB3_Methuselah-like"/>
    <property type="match status" value="1"/>
</dbReference>
<evidence type="ECO:0000259" key="8">
    <source>
        <dbReference type="PROSITE" id="PS50261"/>
    </source>
</evidence>
<gene>
    <name evidence="9" type="ORF">NTJ_04251</name>
</gene>
<feature type="transmembrane region" description="Helical" evidence="6">
    <location>
        <begin position="660"/>
        <end position="680"/>
    </location>
</feature>
<feature type="transmembrane region" description="Helical" evidence="6">
    <location>
        <begin position="433"/>
        <end position="455"/>
    </location>
</feature>
<keyword evidence="2 6" id="KW-0812">Transmembrane</keyword>
<reference evidence="9 10" key="1">
    <citation type="submission" date="2023-09" db="EMBL/GenBank/DDBJ databases">
        <title>Nesidiocoris tenuis whole genome shotgun sequence.</title>
        <authorList>
            <person name="Shibata T."/>
            <person name="Shimoda M."/>
            <person name="Kobayashi T."/>
            <person name="Uehara T."/>
        </authorList>
    </citation>
    <scope>NUCLEOTIDE SEQUENCE [LARGE SCALE GENOMIC DNA]</scope>
    <source>
        <strain evidence="9 10">Japan</strain>
    </source>
</reference>
<dbReference type="Proteomes" id="UP001307889">
    <property type="component" value="Chromosome 2"/>
</dbReference>
<accession>A0ABN7AHC6</accession>
<feature type="signal peptide" evidence="7">
    <location>
        <begin position="1"/>
        <end position="24"/>
    </location>
</feature>
<protein>
    <submittedName>
        <fullName evidence="9">7 transmembrane receptor (Secretin family)</fullName>
    </submittedName>
</protein>
<evidence type="ECO:0000313" key="10">
    <source>
        <dbReference type="Proteomes" id="UP001307889"/>
    </source>
</evidence>
<feature type="domain" description="G-protein coupled receptors family 2 profile 2" evidence="8">
    <location>
        <begin position="431"/>
        <end position="684"/>
    </location>
</feature>
<dbReference type="EMBL" id="AP028910">
    <property type="protein sequence ID" value="BES91443.1"/>
    <property type="molecule type" value="Genomic_DNA"/>
</dbReference>
<dbReference type="PANTHER" id="PTHR45902">
    <property type="entry name" value="LATROPHILIN RECEPTOR-LIKE PROTEIN A"/>
    <property type="match status" value="1"/>
</dbReference>
<feature type="chain" id="PRO_5045391351" evidence="7">
    <location>
        <begin position="25"/>
        <end position="722"/>
    </location>
</feature>
<dbReference type="PROSITE" id="PS50261">
    <property type="entry name" value="G_PROTEIN_RECEP_F2_4"/>
    <property type="match status" value="1"/>
</dbReference>
<feature type="transmembrane region" description="Helical" evidence="6">
    <location>
        <begin position="635"/>
        <end position="654"/>
    </location>
</feature>
<evidence type="ECO:0000256" key="6">
    <source>
        <dbReference type="SAM" id="Phobius"/>
    </source>
</evidence>
<evidence type="ECO:0000313" key="9">
    <source>
        <dbReference type="EMBL" id="BES91443.1"/>
    </source>
</evidence>
<feature type="transmembrane region" description="Helical" evidence="6">
    <location>
        <begin position="498"/>
        <end position="518"/>
    </location>
</feature>
<evidence type="ECO:0000256" key="5">
    <source>
        <dbReference type="SAM" id="MobiDB-lite"/>
    </source>
</evidence>
<name>A0ABN7AHC6_9HEMI</name>
<evidence type="ECO:0000256" key="7">
    <source>
        <dbReference type="SAM" id="SignalP"/>
    </source>
</evidence>
<keyword evidence="10" id="KW-1185">Reference proteome</keyword>
<dbReference type="InterPro" id="IPR000832">
    <property type="entry name" value="GPCR_2_secretin-like"/>
</dbReference>
<dbReference type="InterPro" id="IPR017981">
    <property type="entry name" value="GPCR_2-like_7TM"/>
</dbReference>
<evidence type="ECO:0000256" key="2">
    <source>
        <dbReference type="ARBA" id="ARBA00022692"/>
    </source>
</evidence>
<keyword evidence="7" id="KW-0732">Signal</keyword>
<keyword evidence="3 6" id="KW-1133">Transmembrane helix</keyword>
<sequence length="722" mass="82246">MMRFKITRMRILVMLVTITVQVGALSISHWDLEGANKTCDWKANCLEDERTPKSLRDSMREADWRDRNCMCDRQCAQYGDCCPDSIHFEVTDQRRGVASYKCVELTNFGGIYMRYTCPPRYGDMDVRHGCELASDDTKDPMAGVPVTSNNTGTTYRNLYCAMCHDDHYDLHVWHPRLECNSLPTQLPIKNFSRLLEYDGKYWGIPWEGKFHPCNIDPVVPEGAMNFIRRCQPGLIRTCAVNWTNVEVRSRCEAYTVLVYSGDRIYRNPHCAVCNNDPLQHLSCSPTLLRSGFTKEFSLVAFSMLFDLSGTQVGLTTVCGDHQLFDPFFKRCRSIITELNSTKDNYRLNDDGTLYNVIPIENPSSHPIRSDKNCSKFVLEKDEFQVENTSMYVPQYKKRFSPEEFEFREDGRVEICVGDLGVKLVNKFGIYMGYVTYAGLGVSIIFLLLHLTAFSLVSELRNLSGKNLASLCVALLIAYTAFMAGQVLEGTACAVDGIITFYAFLASFFWTSTMSFDVWRTLRLATAELRVSSGKQWRKFFVYSIWSWCAPAVVVCGALWVEFTPANIDEQWRPSFGKYMCWFGHGRPLLAFFASPLAVIMFFNIVFFVSSARMIYSTTSTTKFTASATTQRDFRLYVRLSVVMGLAWTTGLVAGAFDVEILWYVFIALNTLQGLFIFLAFTCNDKVIRGLAVRRADDKPLRPPSFSWSTDSTARRSTSDTLY</sequence>
<dbReference type="PANTHER" id="PTHR45902:SF5">
    <property type="entry name" value="G-PROTEIN COUPLED RECEPTORS FAMILY 2 PROFILE 2 DOMAIN-CONTAINING PROTEIN"/>
    <property type="match status" value="1"/>
</dbReference>
<keyword evidence="4 6" id="KW-0472">Membrane</keyword>
<dbReference type="InterPro" id="IPR053231">
    <property type="entry name" value="GPCR_LN-TM7"/>
</dbReference>
<dbReference type="Gene3D" id="1.20.1070.10">
    <property type="entry name" value="Rhodopsin 7-helix transmembrane proteins"/>
    <property type="match status" value="1"/>
</dbReference>
<comment type="subcellular location">
    <subcellularLocation>
        <location evidence="1">Membrane</location>
        <topology evidence="1">Multi-pass membrane protein</topology>
    </subcellularLocation>
</comment>
<feature type="transmembrane region" description="Helical" evidence="6">
    <location>
        <begin position="467"/>
        <end position="486"/>
    </location>
</feature>
<feature type="compositionally biased region" description="Basic and acidic residues" evidence="5">
    <location>
        <begin position="712"/>
        <end position="722"/>
    </location>
</feature>
<dbReference type="Pfam" id="PF00002">
    <property type="entry name" value="7tm_2"/>
    <property type="match status" value="1"/>
</dbReference>
<feature type="transmembrane region" description="Helical" evidence="6">
    <location>
        <begin position="588"/>
        <end position="615"/>
    </location>
</feature>
<evidence type="ECO:0000256" key="3">
    <source>
        <dbReference type="ARBA" id="ARBA00022989"/>
    </source>
</evidence>
<proteinExistence type="predicted"/>
<feature type="region of interest" description="Disordered" evidence="5">
    <location>
        <begin position="703"/>
        <end position="722"/>
    </location>
</feature>
<feature type="transmembrane region" description="Helical" evidence="6">
    <location>
        <begin position="539"/>
        <end position="560"/>
    </location>
</feature>
<keyword evidence="9" id="KW-0675">Receptor</keyword>
<evidence type="ECO:0000256" key="1">
    <source>
        <dbReference type="ARBA" id="ARBA00004141"/>
    </source>
</evidence>
<evidence type="ECO:0000256" key="4">
    <source>
        <dbReference type="ARBA" id="ARBA00023136"/>
    </source>
</evidence>
<organism evidence="9 10">
    <name type="scientific">Nesidiocoris tenuis</name>
    <dbReference type="NCBI Taxonomy" id="355587"/>
    <lineage>
        <taxon>Eukaryota</taxon>
        <taxon>Metazoa</taxon>
        <taxon>Ecdysozoa</taxon>
        <taxon>Arthropoda</taxon>
        <taxon>Hexapoda</taxon>
        <taxon>Insecta</taxon>
        <taxon>Pterygota</taxon>
        <taxon>Neoptera</taxon>
        <taxon>Paraneoptera</taxon>
        <taxon>Hemiptera</taxon>
        <taxon>Heteroptera</taxon>
        <taxon>Panheteroptera</taxon>
        <taxon>Cimicomorpha</taxon>
        <taxon>Miridae</taxon>
        <taxon>Dicyphina</taxon>
        <taxon>Nesidiocoris</taxon>
    </lineage>
</organism>